<name>A0ACC2P053_9HYME</name>
<evidence type="ECO:0000313" key="1">
    <source>
        <dbReference type="EMBL" id="KAJ8676806.1"/>
    </source>
</evidence>
<proteinExistence type="predicted"/>
<dbReference type="Proteomes" id="UP001239111">
    <property type="component" value="Chromosome 2"/>
</dbReference>
<sequence>MVLFQGAVLLKEFGPIDYIDFAPVEPYNFAVTCSCRVQIYDSNTRTVQKNFNKFSKSVYGASYRYDGRLLCVGGEEAVIKVFDVDSKSLLRQFSDHKAAVHRAYFTSDGTHLVSFSDDKTTALWDIPAEKKVVSFSDHIDYVRAGSVSPISPSIFSSGGYDGTINMYDSRTSKNILRLSHESPVQSLCFLPHGGVLISAG</sequence>
<evidence type="ECO:0000313" key="2">
    <source>
        <dbReference type="Proteomes" id="UP001239111"/>
    </source>
</evidence>
<organism evidence="1 2">
    <name type="scientific">Eretmocerus hayati</name>
    <dbReference type="NCBI Taxonomy" id="131215"/>
    <lineage>
        <taxon>Eukaryota</taxon>
        <taxon>Metazoa</taxon>
        <taxon>Ecdysozoa</taxon>
        <taxon>Arthropoda</taxon>
        <taxon>Hexapoda</taxon>
        <taxon>Insecta</taxon>
        <taxon>Pterygota</taxon>
        <taxon>Neoptera</taxon>
        <taxon>Endopterygota</taxon>
        <taxon>Hymenoptera</taxon>
        <taxon>Apocrita</taxon>
        <taxon>Proctotrupomorpha</taxon>
        <taxon>Chalcidoidea</taxon>
        <taxon>Aphelinidae</taxon>
        <taxon>Aphelininae</taxon>
        <taxon>Eretmocerus</taxon>
    </lineage>
</organism>
<comment type="caution">
    <text evidence="1">The sequence shown here is derived from an EMBL/GenBank/DDBJ whole genome shotgun (WGS) entry which is preliminary data.</text>
</comment>
<protein>
    <submittedName>
        <fullName evidence="1">Uncharacterized protein</fullName>
    </submittedName>
</protein>
<dbReference type="EMBL" id="CM056742">
    <property type="protein sequence ID" value="KAJ8676806.1"/>
    <property type="molecule type" value="Genomic_DNA"/>
</dbReference>
<reference evidence="1" key="1">
    <citation type="submission" date="2023-04" db="EMBL/GenBank/DDBJ databases">
        <title>A chromosome-level genome assembly of the parasitoid wasp Eretmocerus hayati.</title>
        <authorList>
            <person name="Zhong Y."/>
            <person name="Liu S."/>
            <person name="Liu Y."/>
        </authorList>
    </citation>
    <scope>NUCLEOTIDE SEQUENCE</scope>
    <source>
        <strain evidence="1">ZJU_SS_LIU_2023</strain>
    </source>
</reference>
<keyword evidence="2" id="KW-1185">Reference proteome</keyword>
<gene>
    <name evidence="1" type="ORF">QAD02_012593</name>
</gene>
<accession>A0ACC2P053</accession>